<dbReference type="AlphaFoldDB" id="A0A1H9YF92"/>
<feature type="transmembrane region" description="Helical" evidence="1">
    <location>
        <begin position="6"/>
        <end position="25"/>
    </location>
</feature>
<dbReference type="EMBL" id="FOHZ01000001">
    <property type="protein sequence ID" value="SES67660.1"/>
    <property type="molecule type" value="Genomic_DNA"/>
</dbReference>
<organism evidence="2 3">
    <name type="scientific">Marinobacter segnicrescens</name>
    <dbReference type="NCBI Taxonomy" id="430453"/>
    <lineage>
        <taxon>Bacteria</taxon>
        <taxon>Pseudomonadati</taxon>
        <taxon>Pseudomonadota</taxon>
        <taxon>Gammaproteobacteria</taxon>
        <taxon>Pseudomonadales</taxon>
        <taxon>Marinobacteraceae</taxon>
        <taxon>Marinobacter</taxon>
    </lineage>
</organism>
<name>A0A1H9YF92_9GAMM</name>
<evidence type="ECO:0000313" key="2">
    <source>
        <dbReference type="EMBL" id="SES67660.1"/>
    </source>
</evidence>
<accession>A0A1H9YF92</accession>
<proteinExistence type="predicted"/>
<gene>
    <name evidence="2" type="ORF">SAMN04487962_101135</name>
</gene>
<reference evidence="3" key="1">
    <citation type="submission" date="2016-10" db="EMBL/GenBank/DDBJ databases">
        <authorList>
            <person name="Varghese N."/>
            <person name="Submissions S."/>
        </authorList>
    </citation>
    <scope>NUCLEOTIDE SEQUENCE [LARGE SCALE GENOMIC DNA]</scope>
    <source>
        <strain evidence="3">CGMCC 1.6489</strain>
    </source>
</reference>
<keyword evidence="1" id="KW-1133">Transmembrane helix</keyword>
<protein>
    <submittedName>
        <fullName evidence="2">Uncharacterized protein</fullName>
    </submittedName>
</protein>
<keyword evidence="1" id="KW-0472">Membrane</keyword>
<evidence type="ECO:0000256" key="1">
    <source>
        <dbReference type="SAM" id="Phobius"/>
    </source>
</evidence>
<keyword evidence="1" id="KW-0812">Transmembrane</keyword>
<evidence type="ECO:0000313" key="3">
    <source>
        <dbReference type="Proteomes" id="UP000198762"/>
    </source>
</evidence>
<sequence>MKDYVFYISLAALLLGLFNLYWSAFRHSRKLFLIRLDSYYPNLRPEFTIVNGGNKDILITSLNGILQNNEGNPRSNIAKKIDAIGTSTPVISSESSVHYRVEFDTPIHENILKNGDEDPQYKELKLLDFVIQIEWIEVSGERRRTSVKLFKYGFDAAGEIKMRKPLEEKTNLYSRLIKTPWNSANR</sequence>
<dbReference type="STRING" id="430453.SAMN04487962_101135"/>
<dbReference type="Proteomes" id="UP000198762">
    <property type="component" value="Unassembled WGS sequence"/>
</dbReference>
<keyword evidence="3" id="KW-1185">Reference proteome</keyword>